<dbReference type="CDD" id="cd00056">
    <property type="entry name" value="ENDO3c"/>
    <property type="match status" value="1"/>
</dbReference>
<keyword evidence="10" id="KW-0234">DNA repair</keyword>
<dbReference type="PROSITE" id="PS00764">
    <property type="entry name" value="ENDONUCLEASE_III_1"/>
    <property type="match status" value="1"/>
</dbReference>
<evidence type="ECO:0000256" key="6">
    <source>
        <dbReference type="ARBA" id="ARBA00022801"/>
    </source>
</evidence>
<keyword evidence="6" id="KW-0378">Hydrolase</keyword>
<comment type="similarity">
    <text evidence="2">Belongs to the Nth/MutY family.</text>
</comment>
<dbReference type="Pfam" id="PF10576">
    <property type="entry name" value="EndIII_4Fe-2S"/>
    <property type="match status" value="1"/>
</dbReference>
<evidence type="ECO:0000256" key="9">
    <source>
        <dbReference type="ARBA" id="ARBA00023125"/>
    </source>
</evidence>
<dbReference type="Gene3D" id="1.10.1670.10">
    <property type="entry name" value="Helix-hairpin-Helix base-excision DNA repair enzymes (C-terminal)"/>
    <property type="match status" value="1"/>
</dbReference>
<dbReference type="InterPro" id="IPR000445">
    <property type="entry name" value="HhH_motif"/>
</dbReference>
<reference evidence="16 17" key="1">
    <citation type="journal article" date="2016" name="Sci. Rep.">
        <title>Metabolic traits of an uncultured archaeal lineage -MSBL1- from brine pools of the Red Sea.</title>
        <authorList>
            <person name="Mwirichia R."/>
            <person name="Alam I."/>
            <person name="Rashid M."/>
            <person name="Vinu M."/>
            <person name="Ba-Alawi W."/>
            <person name="Anthony Kamau A."/>
            <person name="Kamanda Ngugi D."/>
            <person name="Goker M."/>
            <person name="Klenk H.P."/>
            <person name="Bajic V."/>
            <person name="Stingl U."/>
        </authorList>
    </citation>
    <scope>NUCLEOTIDE SEQUENCE [LARGE SCALE GENOMIC DNA]</scope>
    <source>
        <strain evidence="16">SCGC-AAA259E19</strain>
    </source>
</reference>
<evidence type="ECO:0000256" key="3">
    <source>
        <dbReference type="ARBA" id="ARBA00022485"/>
    </source>
</evidence>
<keyword evidence="16" id="KW-0255">Endonuclease</keyword>
<dbReference type="InterPro" id="IPR005759">
    <property type="entry name" value="Nth"/>
</dbReference>
<accession>A0A133UD65</accession>
<keyword evidence="9" id="KW-0238">DNA-binding</keyword>
<keyword evidence="12" id="KW-0326">Glycosidase</keyword>
<dbReference type="PIRSF" id="PIRSF001435">
    <property type="entry name" value="Nth"/>
    <property type="match status" value="1"/>
</dbReference>
<dbReference type="GO" id="GO:0046872">
    <property type="term" value="F:metal ion binding"/>
    <property type="evidence" value="ECO:0007669"/>
    <property type="project" value="UniProtKB-KW"/>
</dbReference>
<dbReference type="InterPro" id="IPR023170">
    <property type="entry name" value="HhH_base_excis_C"/>
</dbReference>
<dbReference type="Pfam" id="PF00730">
    <property type="entry name" value="HhH-GPD"/>
    <property type="match status" value="1"/>
</dbReference>
<evidence type="ECO:0000256" key="12">
    <source>
        <dbReference type="ARBA" id="ARBA00023295"/>
    </source>
</evidence>
<dbReference type="GO" id="GO:0051539">
    <property type="term" value="F:4 iron, 4 sulfur cluster binding"/>
    <property type="evidence" value="ECO:0007669"/>
    <property type="project" value="UniProtKB-KW"/>
</dbReference>
<keyword evidence="11" id="KW-0456">Lyase</keyword>
<evidence type="ECO:0000256" key="1">
    <source>
        <dbReference type="ARBA" id="ARBA00001966"/>
    </source>
</evidence>
<comment type="caution">
    <text evidence="16">The sequence shown here is derived from an EMBL/GenBank/DDBJ whole genome shotgun (WGS) entry which is preliminary data.</text>
</comment>
<organism evidence="16 17">
    <name type="scientific">candidate division MSBL1 archaeon SCGC-AAA259E19</name>
    <dbReference type="NCBI Taxonomy" id="1698264"/>
    <lineage>
        <taxon>Archaea</taxon>
        <taxon>Methanobacteriati</taxon>
        <taxon>Methanobacteriota</taxon>
        <taxon>candidate division MSBL1</taxon>
    </lineage>
</organism>
<dbReference type="Gene3D" id="1.10.340.30">
    <property type="entry name" value="Hypothetical protein, domain 2"/>
    <property type="match status" value="1"/>
</dbReference>
<dbReference type="GO" id="GO:0003906">
    <property type="term" value="F:DNA-(apurinic or apyrimidinic site) endonuclease activity"/>
    <property type="evidence" value="ECO:0007669"/>
    <property type="project" value="InterPro"/>
</dbReference>
<feature type="domain" description="HhH-GPD" evidence="15">
    <location>
        <begin position="40"/>
        <end position="188"/>
    </location>
</feature>
<dbReference type="InterPro" id="IPR003651">
    <property type="entry name" value="Endonuclease3_FeS-loop_motif"/>
</dbReference>
<evidence type="ECO:0000259" key="15">
    <source>
        <dbReference type="SMART" id="SM00478"/>
    </source>
</evidence>
<feature type="non-terminal residue" evidence="16">
    <location>
        <position position="213"/>
    </location>
</feature>
<proteinExistence type="inferred from homology"/>
<dbReference type="InterPro" id="IPR004035">
    <property type="entry name" value="Endouclease-III_FeS-bd_BS"/>
</dbReference>
<dbReference type="HAMAP" id="MF_00942">
    <property type="entry name" value="Nth"/>
    <property type="match status" value="1"/>
</dbReference>
<comment type="cofactor">
    <cofactor evidence="1">
        <name>[4Fe-4S] cluster</name>
        <dbReference type="ChEBI" id="CHEBI:49883"/>
    </cofactor>
</comment>
<keyword evidence="8" id="KW-0411">Iron-sulfur</keyword>
<dbReference type="NCBIfam" id="TIGR01083">
    <property type="entry name" value="nth"/>
    <property type="match status" value="1"/>
</dbReference>
<evidence type="ECO:0000256" key="4">
    <source>
        <dbReference type="ARBA" id="ARBA00022723"/>
    </source>
</evidence>
<keyword evidence="3" id="KW-0004">4Fe-4S</keyword>
<dbReference type="AlphaFoldDB" id="A0A133UD65"/>
<evidence type="ECO:0000256" key="2">
    <source>
        <dbReference type="ARBA" id="ARBA00008343"/>
    </source>
</evidence>
<dbReference type="InterPro" id="IPR003265">
    <property type="entry name" value="HhH-GPD_domain"/>
</dbReference>
<dbReference type="GO" id="GO:0006285">
    <property type="term" value="P:base-excision repair, AP site formation"/>
    <property type="evidence" value="ECO:0007669"/>
    <property type="project" value="TreeGrafter"/>
</dbReference>
<keyword evidence="4" id="KW-0479">Metal-binding</keyword>
<evidence type="ECO:0000313" key="16">
    <source>
        <dbReference type="EMBL" id="KXA92124.1"/>
    </source>
</evidence>
<dbReference type="EMBL" id="LHXO01000184">
    <property type="protein sequence ID" value="KXA92124.1"/>
    <property type="molecule type" value="Genomic_DNA"/>
</dbReference>
<evidence type="ECO:0000256" key="8">
    <source>
        <dbReference type="ARBA" id="ARBA00023014"/>
    </source>
</evidence>
<keyword evidence="16" id="KW-0540">Nuclease</keyword>
<gene>
    <name evidence="16" type="ORF">AKJ65_08005</name>
</gene>
<keyword evidence="17" id="KW-1185">Reference proteome</keyword>
<dbReference type="SMART" id="SM00478">
    <property type="entry name" value="ENDO3c"/>
    <property type="match status" value="1"/>
</dbReference>
<dbReference type="SMART" id="SM00525">
    <property type="entry name" value="FES"/>
    <property type="match status" value="1"/>
</dbReference>
<keyword evidence="5" id="KW-0227">DNA damage</keyword>
<sequence length="213" mass="24488">MDEEERLKNIIDRLRKEYPEAHGSSLNYDSPLQLLVATILSAQSTDEKVNEITSELFERFSSAEDFAEADREELESLIYSSGYYRNKAKWIQEACEKIVKDYGSEVPREIEELVNLKGVGRKTASIVLSDAFGINQGVPVDTHVKRLTKRLGFSEEENRDKIERKLMDLIPRGRWYEYATLLVTHGRRICKARKPKCDECVINDLCPTAFSYG</sequence>
<evidence type="ECO:0000256" key="10">
    <source>
        <dbReference type="ARBA" id="ARBA00023204"/>
    </source>
</evidence>
<dbReference type="PANTHER" id="PTHR10359">
    <property type="entry name" value="A/G-SPECIFIC ADENINE GLYCOSYLASE/ENDONUCLEASE III"/>
    <property type="match status" value="1"/>
</dbReference>
<dbReference type="Proteomes" id="UP000070284">
    <property type="component" value="Unassembled WGS sequence"/>
</dbReference>
<evidence type="ECO:0000256" key="14">
    <source>
        <dbReference type="ARBA" id="ARBA00066769"/>
    </source>
</evidence>
<dbReference type="PATRIC" id="fig|1698264.3.peg.835"/>
<dbReference type="GO" id="GO:0003677">
    <property type="term" value="F:DNA binding"/>
    <property type="evidence" value="ECO:0007669"/>
    <property type="project" value="UniProtKB-KW"/>
</dbReference>
<protein>
    <recommendedName>
        <fullName evidence="14">thymine-DNA glycosylase</fullName>
        <ecNumber evidence="14">3.2.2.29</ecNumber>
    </recommendedName>
</protein>
<evidence type="ECO:0000256" key="11">
    <source>
        <dbReference type="ARBA" id="ARBA00023239"/>
    </source>
</evidence>
<dbReference type="PANTHER" id="PTHR10359:SF18">
    <property type="entry name" value="ENDONUCLEASE III"/>
    <property type="match status" value="1"/>
</dbReference>
<dbReference type="SUPFAM" id="SSF48150">
    <property type="entry name" value="DNA-glycosylase"/>
    <property type="match status" value="1"/>
</dbReference>
<dbReference type="GO" id="GO:0141016">
    <property type="term" value="F:G/T mismatch-specific thymine-DNA glycosylase activity"/>
    <property type="evidence" value="ECO:0007669"/>
    <property type="project" value="UniProtKB-EC"/>
</dbReference>
<dbReference type="FunFam" id="1.10.340.30:FF:000001">
    <property type="entry name" value="Endonuclease III"/>
    <property type="match status" value="1"/>
</dbReference>
<name>A0A133UD65_9EURY</name>
<dbReference type="FunFam" id="1.10.1670.10:FF:000001">
    <property type="entry name" value="Endonuclease III"/>
    <property type="match status" value="1"/>
</dbReference>
<evidence type="ECO:0000256" key="13">
    <source>
        <dbReference type="ARBA" id="ARBA00052915"/>
    </source>
</evidence>
<dbReference type="Pfam" id="PF00633">
    <property type="entry name" value="HHH"/>
    <property type="match status" value="1"/>
</dbReference>
<evidence type="ECO:0000256" key="5">
    <source>
        <dbReference type="ARBA" id="ARBA00022763"/>
    </source>
</evidence>
<keyword evidence="7" id="KW-0408">Iron</keyword>
<dbReference type="InterPro" id="IPR011257">
    <property type="entry name" value="DNA_glycosylase"/>
</dbReference>
<evidence type="ECO:0000256" key="7">
    <source>
        <dbReference type="ARBA" id="ARBA00023004"/>
    </source>
</evidence>
<dbReference type="EC" id="3.2.2.29" evidence="14"/>
<comment type="catalytic activity">
    <reaction evidence="13">
        <text>Hydrolyzes mismatched double-stranded DNA and polynucleotides, releasing free thymine.</text>
        <dbReference type="EC" id="3.2.2.29"/>
    </reaction>
</comment>
<dbReference type="GO" id="GO:0016829">
    <property type="term" value="F:lyase activity"/>
    <property type="evidence" value="ECO:0007669"/>
    <property type="project" value="UniProtKB-KW"/>
</dbReference>
<evidence type="ECO:0000313" key="17">
    <source>
        <dbReference type="Proteomes" id="UP000070284"/>
    </source>
</evidence>